<keyword evidence="1" id="KW-0812">Transmembrane</keyword>
<dbReference type="RefSeq" id="WP_330152957.1">
    <property type="nucleotide sequence ID" value="NZ_JAUZMZ010000088.1"/>
</dbReference>
<feature type="transmembrane region" description="Helical" evidence="1">
    <location>
        <begin position="44"/>
        <end position="63"/>
    </location>
</feature>
<reference evidence="2 3" key="1">
    <citation type="submission" date="2023-08" db="EMBL/GenBank/DDBJ databases">
        <authorList>
            <person name="Girao M."/>
            <person name="Carvalho M.F."/>
        </authorList>
    </citation>
    <scope>NUCLEOTIDE SEQUENCE [LARGE SCALE GENOMIC DNA]</scope>
    <source>
        <strain evidence="2 3">CC-R104</strain>
    </source>
</reference>
<gene>
    <name evidence="2" type="ORF">Q8814_15750</name>
</gene>
<comment type="caution">
    <text evidence="2">The sequence shown here is derived from an EMBL/GenBank/DDBJ whole genome shotgun (WGS) entry which is preliminary data.</text>
</comment>
<keyword evidence="1" id="KW-0472">Membrane</keyword>
<protein>
    <submittedName>
        <fullName evidence="2">DUF4229 domain-containing protein</fullName>
    </submittedName>
</protein>
<sequence length="90" mass="9842">MKQSSTMRLSRLVFLYAAARLAVVAGCAGAAVAGVRLFGLEVSLTWVLLVGVLAGIAVSLLALRRLRTRINDEIRIVDNRRQDPSKRPRP</sequence>
<accession>A0ABU7JU60</accession>
<organism evidence="2 3">
    <name type="scientific">Rhodococcus chondri</name>
    <dbReference type="NCBI Taxonomy" id="3065941"/>
    <lineage>
        <taxon>Bacteria</taxon>
        <taxon>Bacillati</taxon>
        <taxon>Actinomycetota</taxon>
        <taxon>Actinomycetes</taxon>
        <taxon>Mycobacteriales</taxon>
        <taxon>Nocardiaceae</taxon>
        <taxon>Rhodococcus</taxon>
    </lineage>
</organism>
<dbReference type="Proteomes" id="UP001331936">
    <property type="component" value="Unassembled WGS sequence"/>
</dbReference>
<dbReference type="InterPro" id="IPR025323">
    <property type="entry name" value="DUF4229"/>
</dbReference>
<evidence type="ECO:0000313" key="2">
    <source>
        <dbReference type="EMBL" id="MEE2033555.1"/>
    </source>
</evidence>
<keyword evidence="1" id="KW-1133">Transmembrane helix</keyword>
<evidence type="ECO:0000256" key="1">
    <source>
        <dbReference type="SAM" id="Phobius"/>
    </source>
</evidence>
<dbReference type="Pfam" id="PF14012">
    <property type="entry name" value="DUF4229"/>
    <property type="match status" value="1"/>
</dbReference>
<evidence type="ECO:0000313" key="3">
    <source>
        <dbReference type="Proteomes" id="UP001331936"/>
    </source>
</evidence>
<keyword evidence="3" id="KW-1185">Reference proteome</keyword>
<dbReference type="EMBL" id="JAUZMZ010000088">
    <property type="protein sequence ID" value="MEE2033555.1"/>
    <property type="molecule type" value="Genomic_DNA"/>
</dbReference>
<name>A0ABU7JU60_9NOCA</name>
<proteinExistence type="predicted"/>
<feature type="transmembrane region" description="Helical" evidence="1">
    <location>
        <begin position="12"/>
        <end position="38"/>
    </location>
</feature>